<sequence>MNGERPLPVRTECLGGEADESEEEKKAVDDVDEISFDASVQRSLEKHPDSSTLCSDEKMNVCKGEIELQIAISSAPPPAHESGDGVTEVARRTGCENEERGEDGAMQSHFQQPAMSSVSLSNSGSEQKRPTDAAVAKAEISELASDRKGFGLALVLLGFIRTGRALLPLTSLDLSGFSLDSRKLKHLLSSLPSGPGFVETLRCGPRVCKDSCLPVFLDFLCRLKAGGTGAAPCISLKTLNLAKCDLGEAAVGIFLMLPQCLEHLILSENRLRSVSMEGLASVLSFGWLPHLLSLDLSDNPLGPSGLKALAKGLLSSPLSLPLQSLKLARTKAKAEGMQALADALKIKKTTSLQTLDLEGNEMRPAGLKHLASAVNAEAVPRLRVLILKGNSLVCLAFREMDYTPLNELLSTSSLKELEELDLSENMLFDGEEIGGPGTSDQLSAAVIAVPGRFPKLKRLDLGKGNLSWMNSWQLGALATALGVGRLPSLQDLVIPPWRGDRGNPEAVVAFANALSSGHLPKLRDLHVSVRTDVRGKALASLTRSLVTGKTSLLQNLVLSMSCDCAEGLGALAEGIWGKKLSLLASFKLYLNDVSGFALSGLGLALGGGGCPRLQKLHLKWWEEGDQGVAGVAEGLSSGGMSCLQDLSLEVKCSKGCQRDWGGEGCSALGEVLSRGKVPSLRTVSLVWQCDQSLSSLCEGLSRGRIDPPVLLDMHLLSGRNSDLGLITLAGTIRAGKLSGLRKFHFESFGPESLRREGGGALGEALTHADAPLNSLEKLYIPSQRAEVTAAFLEGLSRGPGSLPALHSLSLPCVGGEGARSLSALVSSGRVPALTSLRLILSGVGQAGMQHFAAAVGPANASAEVGVFSEVLTSGHLHKLGELRVEGIREIEEVSALCVGLGSGKLSSLRVLGLRDSLLDETEAVRALSEVLVAEKLPNLRALEVGMTNLSTKGVEALVESWMSRDPPPLEHVDLGLNQLTGSVVNPLLRLLGSQRLSALETLRVDRNFEMDKRVQALFEAFPEVVEI</sequence>
<dbReference type="InterPro" id="IPR001611">
    <property type="entry name" value="Leu-rich_rpt"/>
</dbReference>
<dbReference type="Pfam" id="PF13516">
    <property type="entry name" value="LRR_6"/>
    <property type="match status" value="2"/>
</dbReference>
<feature type="region of interest" description="Disordered" evidence="4">
    <location>
        <begin position="1"/>
        <end position="55"/>
    </location>
</feature>
<accession>A0A0G4G0L5</accession>
<dbReference type="PANTHER" id="PTHR24113">
    <property type="entry name" value="RAN GTPASE-ACTIVATING PROTEIN 1"/>
    <property type="match status" value="1"/>
</dbReference>
<keyword evidence="3" id="KW-0677">Repeat</keyword>
<dbReference type="AlphaFoldDB" id="A0A0G4G0L5"/>
<feature type="compositionally biased region" description="Basic and acidic residues" evidence="4">
    <location>
        <begin position="43"/>
        <end position="55"/>
    </location>
</feature>
<dbReference type="EMBL" id="CDMZ01000790">
    <property type="protein sequence ID" value="CEM21556.1"/>
    <property type="molecule type" value="Genomic_DNA"/>
</dbReference>
<dbReference type="PANTHER" id="PTHR24113:SF12">
    <property type="entry name" value="RAN GTPASE-ACTIVATING PROTEIN 1"/>
    <property type="match status" value="1"/>
</dbReference>
<name>A0A0G4G0L5_9ALVE</name>
<evidence type="ECO:0000313" key="5">
    <source>
        <dbReference type="EMBL" id="CEM21556.1"/>
    </source>
</evidence>
<dbReference type="SUPFAM" id="SSF52047">
    <property type="entry name" value="RNI-like"/>
    <property type="match status" value="2"/>
</dbReference>
<dbReference type="GO" id="GO:0005096">
    <property type="term" value="F:GTPase activator activity"/>
    <property type="evidence" value="ECO:0007669"/>
    <property type="project" value="UniProtKB-KW"/>
</dbReference>
<evidence type="ECO:0000256" key="3">
    <source>
        <dbReference type="ARBA" id="ARBA00022737"/>
    </source>
</evidence>
<dbReference type="GO" id="GO:0031267">
    <property type="term" value="F:small GTPase binding"/>
    <property type="evidence" value="ECO:0007669"/>
    <property type="project" value="TreeGrafter"/>
</dbReference>
<dbReference type="GO" id="GO:0006913">
    <property type="term" value="P:nucleocytoplasmic transport"/>
    <property type="evidence" value="ECO:0007669"/>
    <property type="project" value="TreeGrafter"/>
</dbReference>
<organism evidence="5">
    <name type="scientific">Chromera velia CCMP2878</name>
    <dbReference type="NCBI Taxonomy" id="1169474"/>
    <lineage>
        <taxon>Eukaryota</taxon>
        <taxon>Sar</taxon>
        <taxon>Alveolata</taxon>
        <taxon>Colpodellida</taxon>
        <taxon>Chromeraceae</taxon>
        <taxon>Chromera</taxon>
    </lineage>
</organism>
<reference evidence="5" key="1">
    <citation type="submission" date="2014-11" db="EMBL/GenBank/DDBJ databases">
        <authorList>
            <person name="Otto D Thomas"/>
            <person name="Naeem Raeece"/>
        </authorList>
    </citation>
    <scope>NUCLEOTIDE SEQUENCE</scope>
</reference>
<evidence type="ECO:0000256" key="1">
    <source>
        <dbReference type="ARBA" id="ARBA00022468"/>
    </source>
</evidence>
<dbReference type="GO" id="GO:0005829">
    <property type="term" value="C:cytosol"/>
    <property type="evidence" value="ECO:0007669"/>
    <property type="project" value="TreeGrafter"/>
</dbReference>
<dbReference type="Gene3D" id="3.80.10.10">
    <property type="entry name" value="Ribonuclease Inhibitor"/>
    <property type="match status" value="4"/>
</dbReference>
<dbReference type="InterPro" id="IPR032675">
    <property type="entry name" value="LRR_dom_sf"/>
</dbReference>
<dbReference type="InterPro" id="IPR027038">
    <property type="entry name" value="RanGap"/>
</dbReference>
<dbReference type="PhylomeDB" id="A0A0G4G0L5"/>
<gene>
    <name evidence="5" type="ORF">Cvel_19672</name>
</gene>
<dbReference type="SMART" id="SM00368">
    <property type="entry name" value="LRR_RI"/>
    <property type="match status" value="7"/>
</dbReference>
<dbReference type="GO" id="GO:0005634">
    <property type="term" value="C:nucleus"/>
    <property type="evidence" value="ECO:0007669"/>
    <property type="project" value="TreeGrafter"/>
</dbReference>
<protein>
    <submittedName>
        <fullName evidence="5">Uncharacterized protein</fullName>
    </submittedName>
</protein>
<proteinExistence type="predicted"/>
<keyword evidence="2" id="KW-0433">Leucine-rich repeat</keyword>
<feature type="compositionally biased region" description="Polar residues" evidence="4">
    <location>
        <begin position="108"/>
        <end position="125"/>
    </location>
</feature>
<dbReference type="VEuPathDB" id="CryptoDB:Cvel_19672"/>
<keyword evidence="1" id="KW-0343">GTPase activation</keyword>
<evidence type="ECO:0000256" key="4">
    <source>
        <dbReference type="SAM" id="MobiDB-lite"/>
    </source>
</evidence>
<evidence type="ECO:0000256" key="2">
    <source>
        <dbReference type="ARBA" id="ARBA00022614"/>
    </source>
</evidence>
<feature type="region of interest" description="Disordered" evidence="4">
    <location>
        <begin position="94"/>
        <end position="133"/>
    </location>
</feature>
<dbReference type="GO" id="GO:0048471">
    <property type="term" value="C:perinuclear region of cytoplasm"/>
    <property type="evidence" value="ECO:0007669"/>
    <property type="project" value="TreeGrafter"/>
</dbReference>